<dbReference type="PROSITE" id="PS50102">
    <property type="entry name" value="RRM"/>
    <property type="match status" value="1"/>
</dbReference>
<proteinExistence type="predicted"/>
<dbReference type="InterPro" id="IPR000504">
    <property type="entry name" value="RRM_dom"/>
</dbReference>
<dbReference type="PANTHER" id="PTHR48027">
    <property type="entry name" value="HETEROGENEOUS NUCLEAR RIBONUCLEOPROTEIN 87F-RELATED"/>
    <property type="match status" value="1"/>
</dbReference>
<keyword evidence="4" id="KW-1185">Reference proteome</keyword>
<keyword evidence="1 2" id="KW-0694">RNA-binding</keyword>
<dbReference type="Proteomes" id="UP000887540">
    <property type="component" value="Unplaced"/>
</dbReference>
<dbReference type="AlphaFoldDB" id="A0A914DR58"/>
<dbReference type="InterPro" id="IPR035979">
    <property type="entry name" value="RBD_domain_sf"/>
</dbReference>
<sequence length="364" mass="40143">MLNKDDVNNDVLQINGVNFCPSSTISPATAAYFNTYLNSSPILTNGPTSLGNIIDATKSIDLNSIPIQPLNKIDALALNNNGVPDKNINELNPASSNPEPQTINTGTPMDQHNHLNENDIEMKLTSIQEPNNKMFNKDGVNNGFLQINGVNFCPSSTISPATAAYFNTYLNSSPILTNGPTSLNNIVDATKSIDLNSIVIQPLNKNGVPDKNINGLNPSSSNPEPQTINTGTPMEQQNHLNANDIVDETNTSLYIRRLQTTMTDEALKEICEQHGKIVSINIIKDIYTNECKGYGFVKFETHEAARSAIQGLKEVNIHAEFAKKRGPKPKNKTPQELFEQRIKRLENLRKAQTRHRQKKSAARN</sequence>
<evidence type="ECO:0000256" key="1">
    <source>
        <dbReference type="ARBA" id="ARBA00022884"/>
    </source>
</evidence>
<accession>A0A914DR58</accession>
<dbReference type="Pfam" id="PF00076">
    <property type="entry name" value="RRM_1"/>
    <property type="match status" value="1"/>
</dbReference>
<dbReference type="InterPro" id="IPR052462">
    <property type="entry name" value="SLIRP/GR-RBP-like"/>
</dbReference>
<evidence type="ECO:0000256" key="2">
    <source>
        <dbReference type="PROSITE-ProRule" id="PRU00176"/>
    </source>
</evidence>
<feature type="domain" description="RRM" evidence="3">
    <location>
        <begin position="251"/>
        <end position="324"/>
    </location>
</feature>
<name>A0A914DR58_9BILA</name>
<protein>
    <submittedName>
        <fullName evidence="5">RRM domain-containing protein</fullName>
    </submittedName>
</protein>
<dbReference type="WBParaSite" id="ACRNAN_scaffold331.g11250.t1">
    <property type="protein sequence ID" value="ACRNAN_scaffold331.g11250.t1"/>
    <property type="gene ID" value="ACRNAN_scaffold331.g11250"/>
</dbReference>
<dbReference type="SMART" id="SM00360">
    <property type="entry name" value="RRM"/>
    <property type="match status" value="1"/>
</dbReference>
<reference evidence="5" key="1">
    <citation type="submission" date="2022-11" db="UniProtKB">
        <authorList>
            <consortium name="WormBaseParasite"/>
        </authorList>
    </citation>
    <scope>IDENTIFICATION</scope>
</reference>
<dbReference type="GO" id="GO:0003723">
    <property type="term" value="F:RNA binding"/>
    <property type="evidence" value="ECO:0007669"/>
    <property type="project" value="UniProtKB-UniRule"/>
</dbReference>
<evidence type="ECO:0000313" key="4">
    <source>
        <dbReference type="Proteomes" id="UP000887540"/>
    </source>
</evidence>
<evidence type="ECO:0000259" key="3">
    <source>
        <dbReference type="PROSITE" id="PS50102"/>
    </source>
</evidence>
<evidence type="ECO:0000313" key="5">
    <source>
        <dbReference type="WBParaSite" id="ACRNAN_scaffold331.g11250.t1"/>
    </source>
</evidence>
<organism evidence="4 5">
    <name type="scientific">Acrobeloides nanus</name>
    <dbReference type="NCBI Taxonomy" id="290746"/>
    <lineage>
        <taxon>Eukaryota</taxon>
        <taxon>Metazoa</taxon>
        <taxon>Ecdysozoa</taxon>
        <taxon>Nematoda</taxon>
        <taxon>Chromadorea</taxon>
        <taxon>Rhabditida</taxon>
        <taxon>Tylenchina</taxon>
        <taxon>Cephalobomorpha</taxon>
        <taxon>Cephaloboidea</taxon>
        <taxon>Cephalobidae</taxon>
        <taxon>Acrobeloides</taxon>
    </lineage>
</organism>
<dbReference type="SUPFAM" id="SSF54928">
    <property type="entry name" value="RNA-binding domain, RBD"/>
    <property type="match status" value="1"/>
</dbReference>
<dbReference type="InterPro" id="IPR012677">
    <property type="entry name" value="Nucleotide-bd_a/b_plait_sf"/>
</dbReference>
<dbReference type="Gene3D" id="3.30.70.330">
    <property type="match status" value="1"/>
</dbReference>